<accession>A0A803QDN2</accession>
<evidence type="ECO:0000313" key="3">
    <source>
        <dbReference type="Proteomes" id="UP000596661"/>
    </source>
</evidence>
<dbReference type="AlphaFoldDB" id="A0A803QDN2"/>
<protein>
    <submittedName>
        <fullName evidence="2">Uncharacterized protein</fullName>
    </submittedName>
</protein>
<proteinExistence type="predicted"/>
<evidence type="ECO:0000256" key="1">
    <source>
        <dbReference type="SAM" id="MobiDB-lite"/>
    </source>
</evidence>
<feature type="compositionally biased region" description="Acidic residues" evidence="1">
    <location>
        <begin position="1"/>
        <end position="11"/>
    </location>
</feature>
<name>A0A803QDN2_CANSA</name>
<dbReference type="Gramene" id="evm.model.09.1191">
    <property type="protein sequence ID" value="cds.evm.model.09.1191"/>
    <property type="gene ID" value="evm.TU.09.1191"/>
</dbReference>
<dbReference type="EMBL" id="UZAU01000755">
    <property type="status" value="NOT_ANNOTATED_CDS"/>
    <property type="molecule type" value="Genomic_DNA"/>
</dbReference>
<evidence type="ECO:0000313" key="2">
    <source>
        <dbReference type="EnsemblPlants" id="cds.evm.model.09.1191"/>
    </source>
</evidence>
<reference evidence="2" key="2">
    <citation type="submission" date="2021-03" db="UniProtKB">
        <authorList>
            <consortium name="EnsemblPlants"/>
        </authorList>
    </citation>
    <scope>IDENTIFICATION</scope>
</reference>
<feature type="region of interest" description="Disordered" evidence="1">
    <location>
        <begin position="1"/>
        <end position="37"/>
    </location>
</feature>
<sequence length="175" mass="20513">MNEGDELEETYSVDPKDNHQDMPVDDDAEKEEHPNELDPMVIMAILLNETEDKISLQENAKKTATWKDTNHCDDSISPSDNVEEVYLPSHDKSRSLSTKDLRTRLNVKREKARFEKVRPREDGLRNYINDLIYGRESLDTMTQCLEWKIEELTKLSERISLNQIRTVSNWEEEDT</sequence>
<dbReference type="EnsemblPlants" id="evm.model.09.1191">
    <property type="protein sequence ID" value="cds.evm.model.09.1191"/>
    <property type="gene ID" value="evm.TU.09.1191"/>
</dbReference>
<organism evidence="2 3">
    <name type="scientific">Cannabis sativa</name>
    <name type="common">Hemp</name>
    <name type="synonym">Marijuana</name>
    <dbReference type="NCBI Taxonomy" id="3483"/>
    <lineage>
        <taxon>Eukaryota</taxon>
        <taxon>Viridiplantae</taxon>
        <taxon>Streptophyta</taxon>
        <taxon>Embryophyta</taxon>
        <taxon>Tracheophyta</taxon>
        <taxon>Spermatophyta</taxon>
        <taxon>Magnoliopsida</taxon>
        <taxon>eudicotyledons</taxon>
        <taxon>Gunneridae</taxon>
        <taxon>Pentapetalae</taxon>
        <taxon>rosids</taxon>
        <taxon>fabids</taxon>
        <taxon>Rosales</taxon>
        <taxon>Cannabaceae</taxon>
        <taxon>Cannabis</taxon>
    </lineage>
</organism>
<dbReference type="Proteomes" id="UP000596661">
    <property type="component" value="Chromosome 9"/>
</dbReference>
<reference evidence="2" key="1">
    <citation type="submission" date="2018-11" db="EMBL/GenBank/DDBJ databases">
        <authorList>
            <person name="Grassa J C."/>
        </authorList>
    </citation>
    <scope>NUCLEOTIDE SEQUENCE [LARGE SCALE GENOMIC DNA]</scope>
</reference>
<keyword evidence="3" id="KW-1185">Reference proteome</keyword>